<feature type="compositionally biased region" description="Basic and acidic residues" evidence="10">
    <location>
        <begin position="689"/>
        <end position="699"/>
    </location>
</feature>
<feature type="region of interest" description="Disordered" evidence="10">
    <location>
        <begin position="661"/>
        <end position="1094"/>
    </location>
</feature>
<dbReference type="SUPFAM" id="SSF55874">
    <property type="entry name" value="ATPase domain of HSP90 chaperone/DNA topoisomerase II/histidine kinase"/>
    <property type="match status" value="1"/>
</dbReference>
<feature type="domain" description="HAMP" evidence="13">
    <location>
        <begin position="361"/>
        <end position="431"/>
    </location>
</feature>
<dbReference type="SMART" id="SM00304">
    <property type="entry name" value="HAMP"/>
    <property type="match status" value="1"/>
</dbReference>
<evidence type="ECO:0000256" key="1">
    <source>
        <dbReference type="ARBA" id="ARBA00000085"/>
    </source>
</evidence>
<keyword evidence="9" id="KW-0902">Two-component regulatory system</keyword>
<dbReference type="Pfam" id="PF02518">
    <property type="entry name" value="HATPase_c"/>
    <property type="match status" value="1"/>
</dbReference>
<dbReference type="InterPro" id="IPR036890">
    <property type="entry name" value="HATPase_C_sf"/>
</dbReference>
<evidence type="ECO:0000256" key="10">
    <source>
        <dbReference type="SAM" id="MobiDB-lite"/>
    </source>
</evidence>
<dbReference type="PANTHER" id="PTHR45436">
    <property type="entry name" value="SENSOR HISTIDINE KINASE YKOH"/>
    <property type="match status" value="1"/>
</dbReference>
<evidence type="ECO:0000313" key="14">
    <source>
        <dbReference type="EMBL" id="SDN22682.1"/>
    </source>
</evidence>
<comment type="subcellular location">
    <subcellularLocation>
        <location evidence="2">Membrane</location>
    </subcellularLocation>
</comment>
<feature type="compositionally biased region" description="Polar residues" evidence="10">
    <location>
        <begin position="886"/>
        <end position="904"/>
    </location>
</feature>
<evidence type="ECO:0000256" key="2">
    <source>
        <dbReference type="ARBA" id="ARBA00004370"/>
    </source>
</evidence>
<feature type="compositionally biased region" description="Low complexity" evidence="10">
    <location>
        <begin position="716"/>
        <end position="736"/>
    </location>
</feature>
<protein>
    <recommendedName>
        <fullName evidence="3">histidine kinase</fullName>
        <ecNumber evidence="3">2.7.13.3</ecNumber>
    </recommendedName>
</protein>
<name>A0A1G9ZMH2_9ACTN</name>
<dbReference type="CDD" id="cd06225">
    <property type="entry name" value="HAMP"/>
    <property type="match status" value="1"/>
</dbReference>
<dbReference type="RefSeq" id="WP_407639645.1">
    <property type="nucleotide sequence ID" value="NZ_FNIE01000003.1"/>
</dbReference>
<feature type="transmembrane region" description="Helical" evidence="11">
    <location>
        <begin position="334"/>
        <end position="355"/>
    </location>
</feature>
<evidence type="ECO:0000256" key="11">
    <source>
        <dbReference type="SAM" id="Phobius"/>
    </source>
</evidence>
<evidence type="ECO:0000259" key="13">
    <source>
        <dbReference type="PROSITE" id="PS50885"/>
    </source>
</evidence>
<dbReference type="STRING" id="310781.SAMN05216259_103231"/>
<feature type="compositionally biased region" description="Low complexity" evidence="10">
    <location>
        <begin position="981"/>
        <end position="992"/>
    </location>
</feature>
<feature type="domain" description="Histidine kinase" evidence="12">
    <location>
        <begin position="548"/>
        <end position="653"/>
    </location>
</feature>
<feature type="transmembrane region" description="Helical" evidence="11">
    <location>
        <begin position="37"/>
        <end position="59"/>
    </location>
</feature>
<evidence type="ECO:0000256" key="4">
    <source>
        <dbReference type="ARBA" id="ARBA00022553"/>
    </source>
</evidence>
<dbReference type="GO" id="GO:0004673">
    <property type="term" value="F:protein histidine kinase activity"/>
    <property type="evidence" value="ECO:0007669"/>
    <property type="project" value="UniProtKB-EC"/>
</dbReference>
<gene>
    <name evidence="14" type="ORF">SAMN05216259_103231</name>
</gene>
<keyword evidence="15" id="KW-1185">Reference proteome</keyword>
<dbReference type="SMART" id="SM00387">
    <property type="entry name" value="HATPase_c"/>
    <property type="match status" value="1"/>
</dbReference>
<evidence type="ECO:0000259" key="12">
    <source>
        <dbReference type="PROSITE" id="PS50109"/>
    </source>
</evidence>
<dbReference type="Pfam" id="PF00672">
    <property type="entry name" value="HAMP"/>
    <property type="match status" value="1"/>
</dbReference>
<dbReference type="Gene3D" id="6.10.340.10">
    <property type="match status" value="1"/>
</dbReference>
<keyword evidence="7 14" id="KW-0418">Kinase</keyword>
<dbReference type="InterPro" id="IPR050428">
    <property type="entry name" value="TCS_sensor_his_kinase"/>
</dbReference>
<keyword evidence="11" id="KW-0472">Membrane</keyword>
<dbReference type="PROSITE" id="PS50109">
    <property type="entry name" value="HIS_KIN"/>
    <property type="match status" value="1"/>
</dbReference>
<dbReference type="PROSITE" id="PS50885">
    <property type="entry name" value="HAMP"/>
    <property type="match status" value="1"/>
</dbReference>
<dbReference type="EC" id="2.7.13.3" evidence="3"/>
<feature type="compositionally biased region" description="Polar residues" evidence="10">
    <location>
        <begin position="927"/>
        <end position="939"/>
    </location>
</feature>
<accession>A0A1G9ZMH2</accession>
<organism evidence="14 15">
    <name type="scientific">Actinacidiphila guanduensis</name>
    <dbReference type="NCBI Taxonomy" id="310781"/>
    <lineage>
        <taxon>Bacteria</taxon>
        <taxon>Bacillati</taxon>
        <taxon>Actinomycetota</taxon>
        <taxon>Actinomycetes</taxon>
        <taxon>Kitasatosporales</taxon>
        <taxon>Streptomycetaceae</taxon>
        <taxon>Actinacidiphila</taxon>
    </lineage>
</organism>
<reference evidence="14 15" key="1">
    <citation type="submission" date="2016-10" db="EMBL/GenBank/DDBJ databases">
        <authorList>
            <person name="de Groot N.N."/>
        </authorList>
    </citation>
    <scope>NUCLEOTIDE SEQUENCE [LARGE SCALE GENOMIC DNA]</scope>
    <source>
        <strain evidence="14 15">CGMCC 4.2022</strain>
    </source>
</reference>
<evidence type="ECO:0000256" key="7">
    <source>
        <dbReference type="ARBA" id="ARBA00022777"/>
    </source>
</evidence>
<keyword evidence="4" id="KW-0597">Phosphoprotein</keyword>
<dbReference type="InterPro" id="IPR005467">
    <property type="entry name" value="His_kinase_dom"/>
</dbReference>
<dbReference type="GO" id="GO:0005886">
    <property type="term" value="C:plasma membrane"/>
    <property type="evidence" value="ECO:0007669"/>
    <property type="project" value="TreeGrafter"/>
</dbReference>
<evidence type="ECO:0000256" key="8">
    <source>
        <dbReference type="ARBA" id="ARBA00022989"/>
    </source>
</evidence>
<keyword evidence="6 11" id="KW-0812">Transmembrane</keyword>
<dbReference type="Gene3D" id="3.30.565.10">
    <property type="entry name" value="Histidine kinase-like ATPase, C-terminal domain"/>
    <property type="match status" value="1"/>
</dbReference>
<dbReference type="InterPro" id="IPR003594">
    <property type="entry name" value="HATPase_dom"/>
</dbReference>
<dbReference type="InterPro" id="IPR003660">
    <property type="entry name" value="HAMP_dom"/>
</dbReference>
<evidence type="ECO:0000256" key="9">
    <source>
        <dbReference type="ARBA" id="ARBA00023012"/>
    </source>
</evidence>
<dbReference type="GO" id="GO:0000160">
    <property type="term" value="P:phosphorelay signal transduction system"/>
    <property type="evidence" value="ECO:0007669"/>
    <property type="project" value="UniProtKB-KW"/>
</dbReference>
<dbReference type="Proteomes" id="UP000199341">
    <property type="component" value="Unassembled WGS sequence"/>
</dbReference>
<dbReference type="PANTHER" id="PTHR45436:SF5">
    <property type="entry name" value="SENSOR HISTIDINE KINASE TRCS"/>
    <property type="match status" value="1"/>
</dbReference>
<feature type="compositionally biased region" description="Low complexity" evidence="10">
    <location>
        <begin position="855"/>
        <end position="884"/>
    </location>
</feature>
<evidence type="ECO:0000256" key="6">
    <source>
        <dbReference type="ARBA" id="ARBA00022692"/>
    </source>
</evidence>
<evidence type="ECO:0000256" key="5">
    <source>
        <dbReference type="ARBA" id="ARBA00022679"/>
    </source>
</evidence>
<proteinExistence type="predicted"/>
<keyword evidence="8 11" id="KW-1133">Transmembrane helix</keyword>
<evidence type="ECO:0000256" key="3">
    <source>
        <dbReference type="ARBA" id="ARBA00012438"/>
    </source>
</evidence>
<dbReference type="AlphaFoldDB" id="A0A1G9ZMH2"/>
<feature type="compositionally biased region" description="Low complexity" evidence="10">
    <location>
        <begin position="1"/>
        <end position="10"/>
    </location>
</feature>
<feature type="compositionally biased region" description="Basic and acidic residues" evidence="10">
    <location>
        <begin position="1046"/>
        <end position="1071"/>
    </location>
</feature>
<keyword evidence="5" id="KW-0808">Transferase</keyword>
<comment type="catalytic activity">
    <reaction evidence="1">
        <text>ATP + protein L-histidine = ADP + protein N-phospho-L-histidine.</text>
        <dbReference type="EC" id="2.7.13.3"/>
    </reaction>
</comment>
<feature type="region of interest" description="Disordered" evidence="10">
    <location>
        <begin position="1"/>
        <end position="21"/>
    </location>
</feature>
<sequence length="1094" mass="116089">MSVNGAVGPEPEGPVPPARSGVRGFADRWPFRRKLDLLVGVPLVVVAALLAYVISGLVGQAQDAASAARLVRDSRQVAELVDRVQTEHQQAILLSVRYESATSGTRPSLTPYRQAQQAVQQQVDTVRRTFGSRLPPAEAQVLKEIEGMSSLRSTVEQSYLPADNIDPAYTSAVDDLIDGLGLDLSGNLSTTRTGSLLDSLLRAEAAHSTFETSVFSAQTGDANALIEFTQAVGAQELYTSEAARFGRYATAAQTSQLSKVEQGRAWNTISLQYAGLQVDPSALERGTPQAIRTSLDQALRAYPDYRTQAQTRLTVTGSLIGQIAHRADSASRSAWWRAAWLLGATLLGFAVWLLLSVAIRRSVIRPVQALTGAAAEVAEVAGQELARVADDDAEDSGPPRLREMPITARDEIGDLAAAFNRVQTTAAALLERQVLSRRNTAEMFGNVGRRVSNLTARQLSLIDAVERGETDPELLERLYRIDHLAVRLQRNADSLMLLAGIRESGMEASPTALTNVVRASLGQIEGYQRVSLTADTEVTVAPDIIADLTLMLAELLENAVSFSPALSPVEVAVRSGAEGALIEVRDHGLGMSAERLAEENARLIRRERLDLVPTKVLGLFVVGSLARRWGIRVMLTRTPGGGVTAQVAIPSSLLLMTGSFAEPSPQRADTGAQRAAYGPGPYGGQDRQPAQDRHNEHDQYGQYGQHGQHGQGGPYGQQYQPQQQAEPARAQGPQAEPQRRQNPYAENRRTPSWAPYPDADEHPQPPARPEQQYAQPFAERPAPSAPFGGPMGGATGPQPGRGQAYGGGPQAPYGGERPQPAAAPGHEVQPALRPGQLEPLPRRVPRRTAQGGGPQSAPGGPSQVGNRQGLPSQGTPQGPQPDQQHTYRPNSPYDQRNGRQNGRQHTGRSGFPQDPYAAGSGVPGYPNGTQNGAQNGTQNGSPYGGPDGYSSEPRSGLPGGYRDASRNGGYPEGSGPAGSLPRRAAGRHAGAPAGSGEGGSGRPTEAGPAHARPEGEARPLRRRVRGATLGPTFGGTSGQPMAARPRVADADEVRSELDEFEAAVERAHRDTAAAADGGSGGTTRNTGFPEGAEE</sequence>
<evidence type="ECO:0000313" key="15">
    <source>
        <dbReference type="Proteomes" id="UP000199341"/>
    </source>
</evidence>
<dbReference type="EMBL" id="FNIE01000003">
    <property type="protein sequence ID" value="SDN22682.1"/>
    <property type="molecule type" value="Genomic_DNA"/>
</dbReference>